<dbReference type="PANTHER" id="PTHR37542:SF3">
    <property type="entry name" value="PRION-INHIBITION AND PROPAGATION HELO DOMAIN-CONTAINING PROTEIN"/>
    <property type="match status" value="1"/>
</dbReference>
<accession>A0A545URS8</accession>
<name>A0A545URS8_9HYPO</name>
<dbReference type="OrthoDB" id="1911848at2759"/>
<organism evidence="2 3">
    <name type="scientific">Cordyceps javanica</name>
    <dbReference type="NCBI Taxonomy" id="43265"/>
    <lineage>
        <taxon>Eukaryota</taxon>
        <taxon>Fungi</taxon>
        <taxon>Dikarya</taxon>
        <taxon>Ascomycota</taxon>
        <taxon>Pezizomycotina</taxon>
        <taxon>Sordariomycetes</taxon>
        <taxon>Hypocreomycetidae</taxon>
        <taxon>Hypocreales</taxon>
        <taxon>Cordycipitaceae</taxon>
        <taxon>Cordyceps</taxon>
    </lineage>
</organism>
<dbReference type="PANTHER" id="PTHR37542">
    <property type="entry name" value="HELO DOMAIN-CONTAINING PROTEIN-RELATED"/>
    <property type="match status" value="1"/>
</dbReference>
<feature type="domain" description="Prion-inhibition and propagation HeLo" evidence="1">
    <location>
        <begin position="2"/>
        <end position="89"/>
    </location>
</feature>
<dbReference type="STRING" id="43265.A0A545URS8"/>
<reference evidence="2 3" key="1">
    <citation type="journal article" date="2019" name="Appl. Microbiol. Biotechnol.">
        <title>Genome sequence of Isaria javanica and comparative genome analysis insights into family S53 peptidase evolution in fungal entomopathogens.</title>
        <authorList>
            <person name="Lin R."/>
            <person name="Zhang X."/>
            <person name="Xin B."/>
            <person name="Zou M."/>
            <person name="Gao Y."/>
            <person name="Qin F."/>
            <person name="Hu Q."/>
            <person name="Xie B."/>
            <person name="Cheng X."/>
        </authorList>
    </citation>
    <scope>NUCLEOTIDE SEQUENCE [LARGE SCALE GENOMIC DNA]</scope>
    <source>
        <strain evidence="2 3">IJ1G</strain>
    </source>
</reference>
<dbReference type="InterPro" id="IPR029498">
    <property type="entry name" value="HeLo_dom"/>
</dbReference>
<dbReference type="InterPro" id="IPR011009">
    <property type="entry name" value="Kinase-like_dom_sf"/>
</dbReference>
<comment type="caution">
    <text evidence="2">The sequence shown here is derived from an EMBL/GenBank/DDBJ whole genome shotgun (WGS) entry which is preliminary data.</text>
</comment>
<proteinExistence type="predicted"/>
<evidence type="ECO:0000313" key="3">
    <source>
        <dbReference type="Proteomes" id="UP000315783"/>
    </source>
</evidence>
<gene>
    <name evidence="2" type="ORF">IF1G_09232</name>
</gene>
<dbReference type="EMBL" id="SPUK01000016">
    <property type="protein sequence ID" value="TQV92160.1"/>
    <property type="molecule type" value="Genomic_DNA"/>
</dbReference>
<dbReference type="Pfam" id="PF14479">
    <property type="entry name" value="HeLo"/>
    <property type="match status" value="1"/>
</dbReference>
<sequence length="488" mass="55048">MLLEQLNAFLTTSDQLKDRYSLDVTVDEVEAKNGKINAASMTPETSIGRMISKLRPTIYTTAGRIINASNGTFKRLRWATRDKDKLKRYPKETKAEYNLLIRGVLSMTSTAADVAQIIDLVDDRPSLSSEQQAIKSAAYFKQVRLLLGADRQEGETRPPSTREVHAQLPKLRKLKRSLKPCRESQQLRWMGLEFASYHGCQVLIQWKTAGAPDWNKYEEQIKSLAVLLMSIHDPSFRSLECFGYYPAESKDAHGIVYRVPDPSVSYELKTLRTLFKACSFVPLARRLEIALALAETMLQLHTAGWMHKNLRSDNVVFLAAHGSDAQTFVLSRPYVVGYEYARPDTWDAAQKYTSYLEFDLEEELYRHPQTCGADRQTYQKRFDMYALAAVLVELVAWKPLLDIQSTFTKPGLADEIARAGEDGNATSLPSLHDLFESKKCLAFLEHQAGSEVVGMIRSCSTMKSADDGGDASLETQASMVEKLSWCRI</sequence>
<dbReference type="Gene3D" id="1.20.120.1020">
    <property type="entry name" value="Prion-inhibition and propagation, HeLo domain"/>
    <property type="match status" value="1"/>
</dbReference>
<dbReference type="Proteomes" id="UP000315783">
    <property type="component" value="Unassembled WGS sequence"/>
</dbReference>
<evidence type="ECO:0000313" key="2">
    <source>
        <dbReference type="EMBL" id="TQV92160.1"/>
    </source>
</evidence>
<keyword evidence="3" id="KW-1185">Reference proteome</keyword>
<protein>
    <recommendedName>
        <fullName evidence="1">Prion-inhibition and propagation HeLo domain-containing protein</fullName>
    </recommendedName>
</protein>
<evidence type="ECO:0000259" key="1">
    <source>
        <dbReference type="Pfam" id="PF14479"/>
    </source>
</evidence>
<dbReference type="AlphaFoldDB" id="A0A545URS8"/>
<dbReference type="SUPFAM" id="SSF56112">
    <property type="entry name" value="Protein kinase-like (PK-like)"/>
    <property type="match status" value="1"/>
</dbReference>
<dbReference type="Gene3D" id="1.10.510.10">
    <property type="entry name" value="Transferase(Phosphotransferase) domain 1"/>
    <property type="match status" value="1"/>
</dbReference>
<dbReference type="InterPro" id="IPR038305">
    <property type="entry name" value="HeLo_sf"/>
</dbReference>